<dbReference type="AlphaFoldDB" id="W5TNC6"/>
<dbReference type="STRING" id="1415166.NONO_c59860"/>
<dbReference type="PATRIC" id="fig|1415166.3.peg.6165"/>
<gene>
    <name evidence="1" type="ORF">NONO_c59860</name>
</gene>
<sequence>MSTVPATAPPDTEPIAEETIRGARMTVARFATDAADCAELLDMLGIGTDPRCVRCDGLMTSPDGLGKQHAGKDGVCWRCLRLAEETAKSNPATANCDCGRPAVRGESQCPMCRNLMSADKFRRAYARIQEATGESRAQICRAAGLNTQTVRTIVVPSSTRDRVTRKLYDQLVAAYKDEVDLN</sequence>
<dbReference type="RefSeq" id="WP_038550945.1">
    <property type="nucleotide sequence ID" value="NZ_CP006850.1"/>
</dbReference>
<dbReference type="HOGENOM" id="CLU_1480586_0_0_11"/>
<keyword evidence="2" id="KW-1185">Reference proteome</keyword>
<evidence type="ECO:0000313" key="2">
    <source>
        <dbReference type="Proteomes" id="UP000019150"/>
    </source>
</evidence>
<accession>W5TNC6</accession>
<proteinExistence type="predicted"/>
<dbReference type="Proteomes" id="UP000019150">
    <property type="component" value="Chromosome"/>
</dbReference>
<dbReference type="KEGG" id="nno:NONO_c59860"/>
<organism evidence="1 2">
    <name type="scientific">Nocardia nova SH22a</name>
    <dbReference type="NCBI Taxonomy" id="1415166"/>
    <lineage>
        <taxon>Bacteria</taxon>
        <taxon>Bacillati</taxon>
        <taxon>Actinomycetota</taxon>
        <taxon>Actinomycetes</taxon>
        <taxon>Mycobacteriales</taxon>
        <taxon>Nocardiaceae</taxon>
        <taxon>Nocardia</taxon>
    </lineage>
</organism>
<evidence type="ECO:0000313" key="1">
    <source>
        <dbReference type="EMBL" id="AHH20762.1"/>
    </source>
</evidence>
<name>W5TNC6_9NOCA</name>
<dbReference type="OrthoDB" id="4774477at2"/>
<reference evidence="1 2" key="1">
    <citation type="journal article" date="2014" name="Appl. Environ. Microbiol.">
        <title>Insights into the Microbial Degradation of Rubber and Gutta-Percha by Analysis of the Complete Genome of Nocardia nova SH22a.</title>
        <authorList>
            <person name="Luo Q."/>
            <person name="Hiessl S."/>
            <person name="Poehlein A."/>
            <person name="Daniel R."/>
            <person name="Steinbuchel A."/>
        </authorList>
    </citation>
    <scope>NUCLEOTIDE SEQUENCE [LARGE SCALE GENOMIC DNA]</scope>
    <source>
        <strain evidence="1">SH22a</strain>
    </source>
</reference>
<dbReference type="EMBL" id="CP006850">
    <property type="protein sequence ID" value="AHH20762.1"/>
    <property type="molecule type" value="Genomic_DNA"/>
</dbReference>
<protein>
    <submittedName>
        <fullName evidence="1">Uncharacterized protein</fullName>
    </submittedName>
</protein>